<feature type="region of interest" description="Disordered" evidence="1">
    <location>
        <begin position="1"/>
        <end position="60"/>
    </location>
</feature>
<feature type="compositionally biased region" description="Basic and acidic residues" evidence="1">
    <location>
        <begin position="20"/>
        <end position="31"/>
    </location>
</feature>
<dbReference type="PRINTS" id="PR01854">
    <property type="entry name" value="BR22PROTEIN"/>
</dbReference>
<feature type="region of interest" description="Disordered" evidence="1">
    <location>
        <begin position="132"/>
        <end position="209"/>
    </location>
</feature>
<evidence type="ECO:0008006" key="4">
    <source>
        <dbReference type="Google" id="ProtNLM"/>
    </source>
</evidence>
<accession>A0AAV1J350</accession>
<feature type="compositionally biased region" description="Basic residues" evidence="1">
    <location>
        <begin position="173"/>
        <end position="189"/>
    </location>
</feature>
<proteinExistence type="predicted"/>
<feature type="compositionally biased region" description="Basic and acidic residues" evidence="1">
    <location>
        <begin position="200"/>
        <end position="209"/>
    </location>
</feature>
<dbReference type="AlphaFoldDB" id="A0AAV1J350"/>
<evidence type="ECO:0000313" key="3">
    <source>
        <dbReference type="Proteomes" id="UP001497472"/>
    </source>
</evidence>
<reference evidence="2 3" key="1">
    <citation type="submission" date="2023-11" db="EMBL/GenBank/DDBJ databases">
        <authorList>
            <person name="Okamura Y."/>
        </authorList>
    </citation>
    <scope>NUCLEOTIDE SEQUENCE [LARGE SCALE GENOMIC DNA]</scope>
</reference>
<protein>
    <recommendedName>
        <fullName evidence="4">Thyroid transcription factor 1-associated protein 26</fullName>
    </recommendedName>
</protein>
<gene>
    <name evidence="2" type="ORF">LNINA_LOCUS3310</name>
</gene>
<comment type="caution">
    <text evidence="2">The sequence shown here is derived from an EMBL/GenBank/DDBJ whole genome shotgun (WGS) entry which is preliminary data.</text>
</comment>
<keyword evidence="3" id="KW-1185">Reference proteome</keyword>
<organism evidence="2 3">
    <name type="scientific">Leptosia nina</name>
    <dbReference type="NCBI Taxonomy" id="320188"/>
    <lineage>
        <taxon>Eukaryota</taxon>
        <taxon>Metazoa</taxon>
        <taxon>Ecdysozoa</taxon>
        <taxon>Arthropoda</taxon>
        <taxon>Hexapoda</taxon>
        <taxon>Insecta</taxon>
        <taxon>Pterygota</taxon>
        <taxon>Neoptera</taxon>
        <taxon>Endopterygota</taxon>
        <taxon>Lepidoptera</taxon>
        <taxon>Glossata</taxon>
        <taxon>Ditrysia</taxon>
        <taxon>Papilionoidea</taxon>
        <taxon>Pieridae</taxon>
        <taxon>Pierinae</taxon>
        <taxon>Leptosia</taxon>
    </lineage>
</organism>
<dbReference type="InterPro" id="IPR013730">
    <property type="entry name" value="Fyv7/TAP26"/>
</dbReference>
<dbReference type="Proteomes" id="UP001497472">
    <property type="component" value="Unassembled WGS sequence"/>
</dbReference>
<sequence>MEKKRDSFFLSNKKQKPKDKKFQNKDGEPAQKKKKESNDVNDVGPSEPSENGKKPFDKKTYRLKKYSKKYKLEQWEEQRKKRLLNEYQKSVKNDPMAGTYKPISFDEDTTDSTEVGRFVKHPDLLEKLNQKPKKAPFERAKDKFNKVKEERLQKQEAKEKAREERMKKLQEYKKKKQERFKKLSKKNKKGQPVMAGRMELLLDKIKSSK</sequence>
<feature type="compositionally biased region" description="Basic and acidic residues" evidence="1">
    <location>
        <begin position="132"/>
        <end position="172"/>
    </location>
</feature>
<feature type="region of interest" description="Disordered" evidence="1">
    <location>
        <begin position="86"/>
        <end position="111"/>
    </location>
</feature>
<dbReference type="EMBL" id="CAVLEF010000004">
    <property type="protein sequence ID" value="CAK1543497.1"/>
    <property type="molecule type" value="Genomic_DNA"/>
</dbReference>
<evidence type="ECO:0000256" key="1">
    <source>
        <dbReference type="SAM" id="MobiDB-lite"/>
    </source>
</evidence>
<dbReference type="Pfam" id="PF08524">
    <property type="entry name" value="rRNA_processing"/>
    <property type="match status" value="1"/>
</dbReference>
<feature type="compositionally biased region" description="Basic and acidic residues" evidence="1">
    <location>
        <begin position="50"/>
        <end position="60"/>
    </location>
</feature>
<name>A0AAV1J350_9NEOP</name>
<evidence type="ECO:0000313" key="2">
    <source>
        <dbReference type="EMBL" id="CAK1543497.1"/>
    </source>
</evidence>